<evidence type="ECO:0000313" key="3">
    <source>
        <dbReference type="Proteomes" id="UP000054826"/>
    </source>
</evidence>
<keyword evidence="1" id="KW-0812">Transmembrane</keyword>
<protein>
    <submittedName>
        <fullName evidence="2">Uncharacterized protein</fullName>
    </submittedName>
</protein>
<dbReference type="AlphaFoldDB" id="A0A0V1K4Q2"/>
<sequence>MYSTFLHVSLLFKMVHTYMLNIIFALTSGCDKEKLMKQKKVKARMTPSKSWTIHRLTRNEKSYLKLQYVIYTLRARERSNPLKTGFWRCIMQITIAIKVRMKQRKSENADDVKQITDGTLTNKTCEEAELRVLLKGEVNPNLSSARERSNPLKTGFWRCIMQITIAIKIKRMKQRKRENADDVKQITDGTLTNKTCEEVNAISFLDEQRRKEYVKTRRGEAERGRHEAEQKMTRGMRFPVGPHSVSLGLGYFERVKLSH</sequence>
<gene>
    <name evidence="2" type="ORF">T4C_11350</name>
</gene>
<evidence type="ECO:0000256" key="1">
    <source>
        <dbReference type="SAM" id="Phobius"/>
    </source>
</evidence>
<keyword evidence="1" id="KW-1133">Transmembrane helix</keyword>
<feature type="non-terminal residue" evidence="2">
    <location>
        <position position="259"/>
    </location>
</feature>
<evidence type="ECO:0000313" key="2">
    <source>
        <dbReference type="EMBL" id="KRZ42223.1"/>
    </source>
</evidence>
<dbReference type="Proteomes" id="UP000054826">
    <property type="component" value="Unassembled WGS sequence"/>
</dbReference>
<feature type="transmembrane region" description="Helical" evidence="1">
    <location>
        <begin position="6"/>
        <end position="30"/>
    </location>
</feature>
<proteinExistence type="predicted"/>
<reference evidence="2 3" key="1">
    <citation type="submission" date="2015-01" db="EMBL/GenBank/DDBJ databases">
        <title>Evolution of Trichinella species and genotypes.</title>
        <authorList>
            <person name="Korhonen P.K."/>
            <person name="Edoardo P."/>
            <person name="Giuseppe L.R."/>
            <person name="Gasser R.B."/>
        </authorList>
    </citation>
    <scope>NUCLEOTIDE SEQUENCE [LARGE SCALE GENOMIC DNA]</scope>
    <source>
        <strain evidence="2">ISS176</strain>
    </source>
</reference>
<comment type="caution">
    <text evidence="2">The sequence shown here is derived from an EMBL/GenBank/DDBJ whole genome shotgun (WGS) entry which is preliminary data.</text>
</comment>
<dbReference type="EMBL" id="JYDV01000015">
    <property type="protein sequence ID" value="KRZ42223.1"/>
    <property type="molecule type" value="Genomic_DNA"/>
</dbReference>
<accession>A0A0V1K4Q2</accession>
<organism evidence="2 3">
    <name type="scientific">Trichinella pseudospiralis</name>
    <name type="common">Parasitic roundworm</name>
    <dbReference type="NCBI Taxonomy" id="6337"/>
    <lineage>
        <taxon>Eukaryota</taxon>
        <taxon>Metazoa</taxon>
        <taxon>Ecdysozoa</taxon>
        <taxon>Nematoda</taxon>
        <taxon>Enoplea</taxon>
        <taxon>Dorylaimia</taxon>
        <taxon>Trichinellida</taxon>
        <taxon>Trichinellidae</taxon>
        <taxon>Trichinella</taxon>
    </lineage>
</organism>
<name>A0A0V1K4Q2_TRIPS</name>
<keyword evidence="1" id="KW-0472">Membrane</keyword>